<dbReference type="AlphaFoldDB" id="L0PB55"/>
<comment type="caution">
    <text evidence="1">The sequence shown here is derived from an EMBL/GenBank/DDBJ whole genome shotgun (WGS) entry which is preliminary data.</text>
</comment>
<name>L0PB55_PNEJI</name>
<evidence type="ECO:0000313" key="1">
    <source>
        <dbReference type="EMBL" id="CCJ28855.1"/>
    </source>
</evidence>
<accession>L0PB55</accession>
<proteinExistence type="predicted"/>
<sequence>MILQIGIMTIINESPARVEIPKFKNRRIEIEMKKKIPYNICISKACINIGYICIDKIHDLTYFAIIEF</sequence>
<dbReference type="InParanoid" id="L0PB55"/>
<evidence type="ECO:0000313" key="2">
    <source>
        <dbReference type="Proteomes" id="UP000010422"/>
    </source>
</evidence>
<dbReference type="EMBL" id="CAKM01000128">
    <property type="protein sequence ID" value="CCJ28855.1"/>
    <property type="molecule type" value="Genomic_DNA"/>
</dbReference>
<dbReference type="VEuPathDB" id="FungiDB:PNEJI1_002075"/>
<organism evidence="2">
    <name type="scientific">Pneumocystis jirovecii</name>
    <name type="common">Human pneumocystis pneumonia agent</name>
    <dbReference type="NCBI Taxonomy" id="42068"/>
    <lineage>
        <taxon>Eukaryota</taxon>
        <taxon>Fungi</taxon>
        <taxon>Dikarya</taxon>
        <taxon>Ascomycota</taxon>
        <taxon>Taphrinomycotina</taxon>
        <taxon>Pneumocystomycetes</taxon>
        <taxon>Pneumocystaceae</taxon>
        <taxon>Pneumocystis</taxon>
    </lineage>
</organism>
<dbReference type="Proteomes" id="UP000010422">
    <property type="component" value="Unassembled WGS sequence"/>
</dbReference>
<protein>
    <submittedName>
        <fullName evidence="1">Uncharacterized protein</fullName>
    </submittedName>
</protein>
<gene>
    <name evidence="1" type="ORF">PNEJI1_002075</name>
</gene>
<reference evidence="1 2" key="1">
    <citation type="journal article" date="2012" name="MBio">
        <title>De novo assembly of the Pneumocystis jirovecii genome from a single bronchoalveolar lavage fluid specimen from a patient.</title>
        <authorList>
            <person name="Cisse O.H."/>
            <person name="Pagni M."/>
            <person name="Hauser P.M."/>
        </authorList>
    </citation>
    <scope>NUCLEOTIDE SEQUENCE [LARGE SCALE GENOMIC DNA]</scope>
    <source>
        <strain evidence="1 2">SE8</strain>
    </source>
</reference>